<organism evidence="1 2">
    <name type="scientific">Neofusicoccum parvum</name>
    <dbReference type="NCBI Taxonomy" id="310453"/>
    <lineage>
        <taxon>Eukaryota</taxon>
        <taxon>Fungi</taxon>
        <taxon>Dikarya</taxon>
        <taxon>Ascomycota</taxon>
        <taxon>Pezizomycotina</taxon>
        <taxon>Dothideomycetes</taxon>
        <taxon>Dothideomycetes incertae sedis</taxon>
        <taxon>Botryosphaeriales</taxon>
        <taxon>Botryosphaeriaceae</taxon>
        <taxon>Neofusicoccum</taxon>
    </lineage>
</organism>
<dbReference type="EMBL" id="BSXG01000024">
    <property type="protein sequence ID" value="GME26006.1"/>
    <property type="molecule type" value="Genomic_DNA"/>
</dbReference>
<evidence type="ECO:0000313" key="1">
    <source>
        <dbReference type="EMBL" id="GME26006.1"/>
    </source>
</evidence>
<comment type="caution">
    <text evidence="1">The sequence shown here is derived from an EMBL/GenBank/DDBJ whole genome shotgun (WGS) entry which is preliminary data.</text>
</comment>
<name>A0ACB5RZZ3_9PEZI</name>
<dbReference type="Proteomes" id="UP001165186">
    <property type="component" value="Unassembled WGS sequence"/>
</dbReference>
<evidence type="ECO:0000313" key="2">
    <source>
        <dbReference type="Proteomes" id="UP001165186"/>
    </source>
</evidence>
<gene>
    <name evidence="1" type="primary">g3254</name>
    <name evidence="1" type="ORF">NpPPO83_00003254</name>
</gene>
<proteinExistence type="predicted"/>
<protein>
    <submittedName>
        <fullName evidence="1">Uncharacterized protein</fullName>
    </submittedName>
</protein>
<reference evidence="1" key="1">
    <citation type="submission" date="2024-09" db="EMBL/GenBank/DDBJ databases">
        <title>Draft Genome Sequences of Neofusicoccum parvum.</title>
        <authorList>
            <person name="Ashida A."/>
            <person name="Camagna M."/>
            <person name="Tanaka A."/>
            <person name="Takemoto D."/>
        </authorList>
    </citation>
    <scope>NUCLEOTIDE SEQUENCE</scope>
    <source>
        <strain evidence="1">PPO83</strain>
    </source>
</reference>
<accession>A0ACB5RZZ3</accession>
<sequence length="680" mass="77180">MPPAATVASSLRLRSEQARLAINGPSPAALAARRARCRLDYSARAAARLPGAPQQQRRHACAISVADQPRSLAEILGAQLQPETDAPPQVADSSRPRPRDPPRPPFDLALPSSSKTIEYIANLRLALRTRESDNVLRCLVAGAHDAAFVSSIPPTTFTELLRLVSSSCEREELQDTLEQSWWMRDTELPSRNKSIARFLQAAQITATIRRRTNVALSLVDYKLLLKCAASIADKSVARDLWRHLEEDELTPDTECYNAYLHAVLWGRQLAGHKRSWTNPLSFRVDGYYLSARRMQRLSYAPSLGGYEMEARALIDRLLQQAHLGDETTILHLITAFAREGNIAAVKDTLKRVWNIRVDELMASGRQHSTPKSFPPSAPLQPTCRLLYTVAHAFGANSEVPTALRLTDFISSSYGLPIPTQVWSELLVWTYVQSSIRSGRFKRMHRTANKLPLDAPENLWQTLVHSPYNVSPSMKMFHMSINNLTKSQRYDIVAQRIREGIQLYREDLEKARASVQRFAQAKRDVAKGRSPKHSLSSLQSVRNAKVAAVQRDHTFIRRWCQMYTARGNGYGFMHEFQQDDGQVGLHREVMYETIPDWATRDVPNFLSEFRKYCPRVVKYRTHTGVVELELRPMPPTKTAARNVPRDEETKAAEDFWERRRNRFLLNRLLAGARRLPHGRDG</sequence>
<keyword evidence="2" id="KW-1185">Reference proteome</keyword>